<dbReference type="InterPro" id="IPR048389">
    <property type="entry name" value="YciQ-like_C"/>
</dbReference>
<feature type="compositionally biased region" description="Low complexity" evidence="1">
    <location>
        <begin position="549"/>
        <end position="561"/>
    </location>
</feature>
<feature type="transmembrane region" description="Helical" evidence="2">
    <location>
        <begin position="427"/>
        <end position="446"/>
    </location>
</feature>
<dbReference type="Proteomes" id="UP000198553">
    <property type="component" value="Unassembled WGS sequence"/>
</dbReference>
<feature type="domain" description="DUF2207" evidence="3">
    <location>
        <begin position="32"/>
        <end position="197"/>
    </location>
</feature>
<keyword evidence="2" id="KW-1133">Transmembrane helix</keyword>
<dbReference type="InterPro" id="IPR018702">
    <property type="entry name" value="DUF2207"/>
</dbReference>
<evidence type="ECO:0000256" key="2">
    <source>
        <dbReference type="SAM" id="Phobius"/>
    </source>
</evidence>
<evidence type="ECO:0000259" key="4">
    <source>
        <dbReference type="Pfam" id="PF20990"/>
    </source>
</evidence>
<dbReference type="STRING" id="930146.SAMN05192533_112127"/>
<dbReference type="RefSeq" id="WP_090748223.1">
    <property type="nucleotide sequence ID" value="NZ_FOBW01000012.1"/>
</dbReference>
<evidence type="ECO:0000313" key="5">
    <source>
        <dbReference type="EMBL" id="SEN40079.1"/>
    </source>
</evidence>
<evidence type="ECO:0000313" key="6">
    <source>
        <dbReference type="Proteomes" id="UP000198553"/>
    </source>
</evidence>
<accession>A0A1H8G890</accession>
<reference evidence="6" key="1">
    <citation type="submission" date="2016-10" db="EMBL/GenBank/DDBJ databases">
        <authorList>
            <person name="Varghese N."/>
            <person name="Submissions S."/>
        </authorList>
    </citation>
    <scope>NUCLEOTIDE SEQUENCE [LARGE SCALE GENOMIC DNA]</scope>
    <source>
        <strain evidence="6">B48,IBRC-M 10115,DSM 25386,CECT 8001</strain>
    </source>
</reference>
<gene>
    <name evidence="5" type="ORF">SAMN05192533_112127</name>
</gene>
<dbReference type="Pfam" id="PF09972">
    <property type="entry name" value="DUF2207"/>
    <property type="match status" value="1"/>
</dbReference>
<dbReference type="OrthoDB" id="5507254at2"/>
<feature type="transmembrane region" description="Helical" evidence="2">
    <location>
        <begin position="402"/>
        <end position="421"/>
    </location>
</feature>
<protein>
    <submittedName>
        <fullName evidence="5">Uncharacterized membrane protein</fullName>
    </submittedName>
</protein>
<proteinExistence type="predicted"/>
<feature type="compositionally biased region" description="Gly residues" evidence="1">
    <location>
        <begin position="562"/>
        <end position="577"/>
    </location>
</feature>
<dbReference type="EMBL" id="FOBW01000012">
    <property type="protein sequence ID" value="SEN40079.1"/>
    <property type="molecule type" value="Genomic_DNA"/>
</dbReference>
<evidence type="ECO:0000259" key="3">
    <source>
        <dbReference type="Pfam" id="PF09972"/>
    </source>
</evidence>
<sequence>MAAKGKISVMFLLAAITLVFLFPREGLAVDYSITDVRIDAHLLPNGNVEVNETHTYNFDGEFNGITRMLVPKEGTSIGEFEAAENGENLRVEKEDDLYLVHRKGEDEQITVSLGYTIENGVDVYSDVAEFYWPFFDDRNESSYENLTVTILPPEETTDVLGFGYDEAFQTEMILSDGKVVFELGEVPAGENGDIRVAYDATLFPSASLTASKPMRTEIIKAQQDLLDEAAARVETQQTLSTIAKVGVPILAILLFGLMLLTYLRYKMKKAAVEREAADTFFVPEQVMSLPATIYFTNGASQSAEAMAAALMDLVRQGYVSQVSNTQFKINSHNEKGLKHHERMLISFLFYTVGKEGQFSFNDLSAYIKNKANHQTYHSNEVKWMQAVASEVKEKGLYEKNKGYRWTLAVISLLLLPVIILFATYDLIGWFLAGGVLFLTAIFYAIFYKPKTWIGLKIIHDWGLLKERFKGLTGEEWQGLSKDEQMRAYIYGIGIKNKGIVEKNEELVKSFQTPLKYQFKNTGAYTPADIAAFTYFGPLASSSFHNANQTSQSSISSSTSTSTGGGGVGGGGGGSGAF</sequence>
<keyword evidence="6" id="KW-1185">Reference proteome</keyword>
<feature type="region of interest" description="Disordered" evidence="1">
    <location>
        <begin position="549"/>
        <end position="577"/>
    </location>
</feature>
<dbReference type="Pfam" id="PF20990">
    <property type="entry name" value="DUF2207_C"/>
    <property type="match status" value="1"/>
</dbReference>
<name>A0A1H8G890_9BACI</name>
<keyword evidence="2" id="KW-0812">Transmembrane</keyword>
<evidence type="ECO:0000256" key="1">
    <source>
        <dbReference type="SAM" id="MobiDB-lite"/>
    </source>
</evidence>
<dbReference type="AlphaFoldDB" id="A0A1H8G890"/>
<organism evidence="5 6">
    <name type="scientific">Mesobacillus persicus</name>
    <dbReference type="NCBI Taxonomy" id="930146"/>
    <lineage>
        <taxon>Bacteria</taxon>
        <taxon>Bacillati</taxon>
        <taxon>Bacillota</taxon>
        <taxon>Bacilli</taxon>
        <taxon>Bacillales</taxon>
        <taxon>Bacillaceae</taxon>
        <taxon>Mesobacillus</taxon>
    </lineage>
</organism>
<feature type="domain" description="Predicted membrane protein YciQ-like C-terminal" evidence="4">
    <location>
        <begin position="297"/>
        <end position="464"/>
    </location>
</feature>
<feature type="transmembrane region" description="Helical" evidence="2">
    <location>
        <begin position="245"/>
        <end position="265"/>
    </location>
</feature>
<keyword evidence="2" id="KW-0472">Membrane</keyword>